<dbReference type="InterPro" id="IPR052934">
    <property type="entry name" value="Methyl-DNA_Rec/Restrict_Enz"/>
</dbReference>
<protein>
    <submittedName>
        <fullName evidence="2">McrBC restriction endonuclease system protein McrB</fullName>
    </submittedName>
</protein>
<feature type="domain" description="AAA+ ATPase" evidence="1">
    <location>
        <begin position="493"/>
        <end position="654"/>
    </location>
</feature>
<dbReference type="Pfam" id="PF07728">
    <property type="entry name" value="AAA_5"/>
    <property type="match status" value="1"/>
</dbReference>
<dbReference type="Gene3D" id="3.40.50.300">
    <property type="entry name" value="P-loop containing nucleotide triphosphate hydrolases"/>
    <property type="match status" value="1"/>
</dbReference>
<dbReference type="KEGG" id="csur:N24_0143"/>
<keyword evidence="2" id="KW-0255">Endonuclease</keyword>
<dbReference type="SMART" id="SM00382">
    <property type="entry name" value="AAA"/>
    <property type="match status" value="1"/>
</dbReference>
<dbReference type="GO" id="GO:0004519">
    <property type="term" value="F:endonuclease activity"/>
    <property type="evidence" value="ECO:0007669"/>
    <property type="project" value="UniProtKB-KW"/>
</dbReference>
<dbReference type="EMBL" id="AP017369">
    <property type="protein sequence ID" value="BAU94405.1"/>
    <property type="molecule type" value="Genomic_DNA"/>
</dbReference>
<keyword evidence="2" id="KW-0540">Nuclease</keyword>
<organism evidence="2 3">
    <name type="scientific">Corynebacterium suranareeae</name>
    <dbReference type="NCBI Taxonomy" id="2506452"/>
    <lineage>
        <taxon>Bacteria</taxon>
        <taxon>Bacillati</taxon>
        <taxon>Actinomycetota</taxon>
        <taxon>Actinomycetes</taxon>
        <taxon>Mycobacteriales</taxon>
        <taxon>Corynebacteriaceae</taxon>
        <taxon>Corynebacterium</taxon>
    </lineage>
</organism>
<dbReference type="Proteomes" id="UP000218244">
    <property type="component" value="Chromosome"/>
</dbReference>
<proteinExistence type="predicted"/>
<dbReference type="PANTHER" id="PTHR37291:SF1">
    <property type="entry name" value="TYPE IV METHYL-DIRECTED RESTRICTION ENZYME ECOKMCRB SUBUNIT"/>
    <property type="match status" value="1"/>
</dbReference>
<dbReference type="SUPFAM" id="SSF52540">
    <property type="entry name" value="P-loop containing nucleoside triphosphate hydrolases"/>
    <property type="match status" value="1"/>
</dbReference>
<keyword evidence="3" id="KW-1185">Reference proteome</keyword>
<dbReference type="CDD" id="cd00009">
    <property type="entry name" value="AAA"/>
    <property type="match status" value="1"/>
</dbReference>
<dbReference type="REBASE" id="144898">
    <property type="entry name" value="CglN24McrBCP"/>
</dbReference>
<dbReference type="GO" id="GO:0005524">
    <property type="term" value="F:ATP binding"/>
    <property type="evidence" value="ECO:0007669"/>
    <property type="project" value="InterPro"/>
</dbReference>
<dbReference type="InterPro" id="IPR027417">
    <property type="entry name" value="P-loop_NTPase"/>
</dbReference>
<keyword evidence="2" id="KW-0378">Hydrolase</keyword>
<dbReference type="AlphaFoldDB" id="A0A160PMI1"/>
<dbReference type="InterPro" id="IPR011704">
    <property type="entry name" value="ATPase_dyneun-rel_AAA"/>
</dbReference>
<evidence type="ECO:0000313" key="3">
    <source>
        <dbReference type="Proteomes" id="UP000218244"/>
    </source>
</evidence>
<evidence type="ECO:0000313" key="2">
    <source>
        <dbReference type="EMBL" id="BAU94405.1"/>
    </source>
</evidence>
<dbReference type="InterPro" id="IPR003593">
    <property type="entry name" value="AAA+_ATPase"/>
</dbReference>
<name>A0A160PMI1_9CORY</name>
<reference evidence="2 3" key="1">
    <citation type="submission" date="2016-02" db="EMBL/GenBank/DDBJ databases">
        <title>Corynebacterium glutamicum N24 whole genome sequencing project.</title>
        <authorList>
            <person name="Matsutani M."/>
            <person name="Nangtapong N."/>
            <person name="Yakushi T."/>
            <person name="Matsushita K."/>
        </authorList>
    </citation>
    <scope>NUCLEOTIDE SEQUENCE [LARGE SCALE GENOMIC DNA]</scope>
    <source>
        <strain evidence="2 3">N24</strain>
    </source>
</reference>
<dbReference type="PANTHER" id="PTHR37291">
    <property type="entry name" value="5-METHYLCYTOSINE-SPECIFIC RESTRICTION ENZYME B"/>
    <property type="match status" value="1"/>
</dbReference>
<accession>A0A160PMI1</accession>
<sequence length="751" mass="84519">MQNGHMATDDSVHMPDAVIKASRQPANIEIAHQVGEVIAHMLGDGQSVIDPTETIWTAEAAEDLRARIGDNPILGSDKGQWDKLDHQLDGAPRAVVLLAAELVFLREHALYVALPTTRLAHVERVLAHLDPPVAIKDPMATWLSRPVRTAGFDPGSWYNGALWRHLIWAATFVRHWKELPEDKRETAKNNPWAFQQVMLASGTDRSDIRNALQFLAFPQAFEPISAASMKTEIRNGLAHLIGGATGSTPAAIDSDLLAIRRVLALEIEEPFDFWSPGVVERWNNKPQPEASEDSEDLELAEPRPRHYWLYSPGPQASEWDEFSSESIMAIGWDDLDDLSTYPSREAIRQAFNVDGAGGSQTNATLALWQFQNDMTVGDIVYAKEGRQKIVGRGEITSNARFEPERESYRHVRSVKWTHIGKWDHPGDAVTKTLTDITKDHDYVEKLEALITDEVDTEQLVSPSTAPIYDKAAFLSEVYLSETRYVRLRSLLGRKKNVILAGPPGVGKTYAAKRLAYSIMGTKDPSRVQMIQFHQSYSYEDFMMGYRPTENGGFIISEGPFYRFCEKARADDADRPYFFIIDEINRGNISKIFGELLMLIESDKRGQELRLLYKNETFSIPANVHIIGMMNTADRSLAVLDYALRRRFGFFELAPAYESAGFAQWIQSADNPMLNRLVSVILDLNREIIDDPTLGQGFAIGHSFLSQPVGNADEAWLYSVVEDEIIPLLNEYWFDEPVKAEQWADKLRAVVA</sequence>
<evidence type="ECO:0000259" key="1">
    <source>
        <dbReference type="SMART" id="SM00382"/>
    </source>
</evidence>
<gene>
    <name evidence="2" type="primary">mcrB</name>
    <name evidence="2" type="ORF">N24_0143</name>
</gene>
<dbReference type="GO" id="GO:0016887">
    <property type="term" value="F:ATP hydrolysis activity"/>
    <property type="evidence" value="ECO:0007669"/>
    <property type="project" value="InterPro"/>
</dbReference>